<comment type="subunit">
    <text evidence="6">Component of the heptameric LSM1-LSM7 complex that forms a seven-membered ring structure with a donut shape.</text>
</comment>
<dbReference type="SMART" id="SM00651">
    <property type="entry name" value="Sm"/>
    <property type="match status" value="1"/>
</dbReference>
<evidence type="ECO:0000259" key="7">
    <source>
        <dbReference type="PROSITE" id="PS52002"/>
    </source>
</evidence>
<dbReference type="InterPro" id="IPR034104">
    <property type="entry name" value="Lsm1"/>
</dbReference>
<dbReference type="GO" id="GO:0000932">
    <property type="term" value="C:P-body"/>
    <property type="evidence" value="ECO:0007669"/>
    <property type="project" value="UniProtKB-SubCell"/>
</dbReference>
<keyword evidence="5 6" id="KW-0687">Ribonucleoprotein</keyword>
<accession>A0A2N1JFF7</accession>
<comment type="subcellular location">
    <subcellularLocation>
        <location evidence="6">Cytoplasm</location>
    </subcellularLocation>
    <subcellularLocation>
        <location evidence="6">Cytoplasm</location>
        <location evidence="6">P-body</location>
    </subcellularLocation>
</comment>
<keyword evidence="3 6" id="KW-0507">mRNA processing</keyword>
<dbReference type="AlphaFoldDB" id="A0A2N1JFF7"/>
<comment type="function">
    <text evidence="6">Component of the cytoplasmic LSM1-LSM7 complex which is involved in mRNA degradation.</text>
</comment>
<dbReference type="OrthoDB" id="10263346at2759"/>
<keyword evidence="4 6" id="KW-0694">RNA-binding</keyword>
<evidence type="ECO:0000256" key="3">
    <source>
        <dbReference type="ARBA" id="ARBA00022664"/>
    </source>
</evidence>
<sequence length="147" mass="16267">MEAKEILANIAFTTSGALVDYVDKKVVVILRDGKKLIGILRSYDQFANFMLQETIERVFLGNRYADVPKGLYIIRGENVVLLGELDLDMEDELPKATASPIPASAAQKLLEAVAAENQSKEKLDKRRIAVLRRDFGFSGEGAEGDSY</sequence>
<dbReference type="InterPro" id="IPR001163">
    <property type="entry name" value="Sm_dom_euk/arc"/>
</dbReference>
<proteinExistence type="inferred from homology"/>
<dbReference type="STRING" id="2020962.A0A2N1JFF7"/>
<name>A0A2N1JFF7_9BASI</name>
<dbReference type="GO" id="GO:0003729">
    <property type="term" value="F:mRNA binding"/>
    <property type="evidence" value="ECO:0007669"/>
    <property type="project" value="TreeGrafter"/>
</dbReference>
<dbReference type="GO" id="GO:0006397">
    <property type="term" value="P:mRNA processing"/>
    <property type="evidence" value="ECO:0007669"/>
    <property type="project" value="UniProtKB-UniRule"/>
</dbReference>
<dbReference type="Pfam" id="PF01423">
    <property type="entry name" value="LSM"/>
    <property type="match status" value="1"/>
</dbReference>
<evidence type="ECO:0000256" key="2">
    <source>
        <dbReference type="ARBA" id="ARBA00022490"/>
    </source>
</evidence>
<comment type="similarity">
    <text evidence="1 6">Belongs to the snRNP Sm proteins family.</text>
</comment>
<evidence type="ECO:0000256" key="1">
    <source>
        <dbReference type="ARBA" id="ARBA00006850"/>
    </source>
</evidence>
<dbReference type="EMBL" id="KZ454988">
    <property type="protein sequence ID" value="PKI85255.1"/>
    <property type="molecule type" value="Genomic_DNA"/>
</dbReference>
<dbReference type="InterPro" id="IPR010920">
    <property type="entry name" value="LSM_dom_sf"/>
</dbReference>
<dbReference type="GO" id="GO:1990726">
    <property type="term" value="C:Lsm1-7-Pat1 complex"/>
    <property type="evidence" value="ECO:0007669"/>
    <property type="project" value="TreeGrafter"/>
</dbReference>
<organism evidence="8 9">
    <name type="scientific">Malassezia vespertilionis</name>
    <dbReference type="NCBI Taxonomy" id="2020962"/>
    <lineage>
        <taxon>Eukaryota</taxon>
        <taxon>Fungi</taxon>
        <taxon>Dikarya</taxon>
        <taxon>Basidiomycota</taxon>
        <taxon>Ustilaginomycotina</taxon>
        <taxon>Malasseziomycetes</taxon>
        <taxon>Malasseziales</taxon>
        <taxon>Malasseziaceae</taxon>
        <taxon>Malassezia</taxon>
    </lineage>
</organism>
<dbReference type="PROSITE" id="PS52002">
    <property type="entry name" value="SM"/>
    <property type="match status" value="1"/>
</dbReference>
<protein>
    <recommendedName>
        <fullName evidence="6">U6 snRNA-associated Sm-like protein LSm1</fullName>
    </recommendedName>
</protein>
<dbReference type="PANTHER" id="PTHR15588:SF8">
    <property type="entry name" value="U6 SNRNA-ASSOCIATED SM-LIKE PROTEIN LSM1"/>
    <property type="match status" value="1"/>
</dbReference>
<evidence type="ECO:0000256" key="4">
    <source>
        <dbReference type="ARBA" id="ARBA00022884"/>
    </source>
</evidence>
<dbReference type="GO" id="GO:1990904">
    <property type="term" value="C:ribonucleoprotein complex"/>
    <property type="evidence" value="ECO:0007669"/>
    <property type="project" value="UniProtKB-KW"/>
</dbReference>
<evidence type="ECO:0000313" key="8">
    <source>
        <dbReference type="EMBL" id="PKI85255.1"/>
    </source>
</evidence>
<gene>
    <name evidence="6 8" type="primary">LSM1</name>
    <name evidence="8" type="ORF">MVES_000965</name>
</gene>
<dbReference type="SUPFAM" id="SSF50182">
    <property type="entry name" value="Sm-like ribonucleoproteins"/>
    <property type="match status" value="1"/>
</dbReference>
<dbReference type="PANTHER" id="PTHR15588">
    <property type="entry name" value="LSM1"/>
    <property type="match status" value="1"/>
</dbReference>
<dbReference type="Gene3D" id="2.30.30.100">
    <property type="match status" value="1"/>
</dbReference>
<evidence type="ECO:0000256" key="5">
    <source>
        <dbReference type="ARBA" id="ARBA00023274"/>
    </source>
</evidence>
<dbReference type="GO" id="GO:0000290">
    <property type="term" value="P:deadenylation-dependent decapping of nuclear-transcribed mRNA"/>
    <property type="evidence" value="ECO:0007669"/>
    <property type="project" value="TreeGrafter"/>
</dbReference>
<feature type="domain" description="Sm" evidence="7">
    <location>
        <begin position="13"/>
        <end position="88"/>
    </location>
</feature>
<keyword evidence="2 6" id="KW-0963">Cytoplasm</keyword>
<evidence type="ECO:0000256" key="6">
    <source>
        <dbReference type="RuleBase" id="RU365047"/>
    </source>
</evidence>
<dbReference type="InterPro" id="IPR044642">
    <property type="entry name" value="PTHR15588"/>
</dbReference>
<dbReference type="CDD" id="cd01728">
    <property type="entry name" value="LSm1"/>
    <property type="match status" value="1"/>
</dbReference>
<dbReference type="InterPro" id="IPR047575">
    <property type="entry name" value="Sm"/>
</dbReference>
<keyword evidence="9" id="KW-1185">Reference proteome</keyword>
<reference evidence="8 9" key="1">
    <citation type="submission" date="2017-10" db="EMBL/GenBank/DDBJ databases">
        <title>A novel species of cold-tolerant Malassezia isolated from bats.</title>
        <authorList>
            <person name="Lorch J.M."/>
            <person name="Palmer J.M."/>
            <person name="Vanderwolf K.J."/>
            <person name="Schmidt K.Z."/>
            <person name="Verant M.L."/>
            <person name="Weller T.J."/>
            <person name="Blehert D.S."/>
        </authorList>
    </citation>
    <scope>NUCLEOTIDE SEQUENCE [LARGE SCALE GENOMIC DNA]</scope>
    <source>
        <strain evidence="8 9">NWHC:44797-103</strain>
    </source>
</reference>
<evidence type="ECO:0000313" key="9">
    <source>
        <dbReference type="Proteomes" id="UP000232875"/>
    </source>
</evidence>
<dbReference type="Proteomes" id="UP000232875">
    <property type="component" value="Unassembled WGS sequence"/>
</dbReference>